<evidence type="ECO:0000313" key="3">
    <source>
        <dbReference type="Proteomes" id="UP000002058"/>
    </source>
</evidence>
<keyword evidence="3" id="KW-1185">Reference proteome</keyword>
<dbReference type="HOGENOM" id="CLU_1826732_0_0_1"/>
<dbReference type="RefSeq" id="XP_002541858.1">
    <property type="nucleotide sequence ID" value="XM_002541812.1"/>
</dbReference>
<reference evidence="3" key="1">
    <citation type="journal article" date="2009" name="Genome Res.">
        <title>Comparative genomic analyses of the human fungal pathogens Coccidioides and their relatives.</title>
        <authorList>
            <person name="Sharpton T.J."/>
            <person name="Stajich J.E."/>
            <person name="Rounsley S.D."/>
            <person name="Gardner M.J."/>
            <person name="Wortman J.R."/>
            <person name="Jordar V.S."/>
            <person name="Maiti R."/>
            <person name="Kodira C.D."/>
            <person name="Neafsey D.E."/>
            <person name="Zeng Q."/>
            <person name="Hung C.-Y."/>
            <person name="McMahan C."/>
            <person name="Muszewska A."/>
            <person name="Grynberg M."/>
            <person name="Mandel M.A."/>
            <person name="Kellner E.M."/>
            <person name="Barker B.M."/>
            <person name="Galgiani J.N."/>
            <person name="Orbach M.J."/>
            <person name="Kirkland T.N."/>
            <person name="Cole G.T."/>
            <person name="Henn M.R."/>
            <person name="Birren B.W."/>
            <person name="Taylor J.W."/>
        </authorList>
    </citation>
    <scope>NUCLEOTIDE SEQUENCE [LARGE SCALE GENOMIC DNA]</scope>
    <source>
        <strain evidence="3">UAMH 1704</strain>
    </source>
</reference>
<dbReference type="Proteomes" id="UP000002058">
    <property type="component" value="Unassembled WGS sequence"/>
</dbReference>
<sequence>MASRSFTKSDGDPKSHRSSGLRNCRPTPSAPMIGRGRRHPFPPLLPFNDQPEHLQPVWRFCLVTSSHGSSKSSAVRGPMNPHAQVQHAAFQHSLQTPPSHSAALWAPSVSIRSACPITPQSLDGKMGDLDDGNRILGLGMD</sequence>
<dbReference type="AlphaFoldDB" id="C4JHL1"/>
<feature type="region of interest" description="Disordered" evidence="1">
    <location>
        <begin position="1"/>
        <end position="47"/>
    </location>
</feature>
<accession>C4JHL1</accession>
<proteinExistence type="predicted"/>
<name>C4JHL1_UNCRE</name>
<dbReference type="KEGG" id="ure:UREG_01374"/>
<organism evidence="2 3">
    <name type="scientific">Uncinocarpus reesii (strain UAMH 1704)</name>
    <dbReference type="NCBI Taxonomy" id="336963"/>
    <lineage>
        <taxon>Eukaryota</taxon>
        <taxon>Fungi</taxon>
        <taxon>Dikarya</taxon>
        <taxon>Ascomycota</taxon>
        <taxon>Pezizomycotina</taxon>
        <taxon>Eurotiomycetes</taxon>
        <taxon>Eurotiomycetidae</taxon>
        <taxon>Onygenales</taxon>
        <taxon>Onygenaceae</taxon>
        <taxon>Uncinocarpus</taxon>
    </lineage>
</organism>
<dbReference type="EMBL" id="CH476615">
    <property type="protein sequence ID" value="EEP76525.1"/>
    <property type="molecule type" value="Genomic_DNA"/>
</dbReference>
<dbReference type="VEuPathDB" id="FungiDB:UREG_01374"/>
<evidence type="ECO:0000256" key="1">
    <source>
        <dbReference type="SAM" id="MobiDB-lite"/>
    </source>
</evidence>
<gene>
    <name evidence="2" type="ORF">UREG_01374</name>
</gene>
<protein>
    <submittedName>
        <fullName evidence="2">Uncharacterized protein</fullName>
    </submittedName>
</protein>
<evidence type="ECO:0000313" key="2">
    <source>
        <dbReference type="EMBL" id="EEP76525.1"/>
    </source>
</evidence>
<dbReference type="GeneID" id="8442703"/>
<dbReference type="InParanoid" id="C4JHL1"/>